<feature type="domain" description="PBP" evidence="3">
    <location>
        <begin position="95"/>
        <end position="364"/>
    </location>
</feature>
<sequence>MARRARISARLRAVACAIVMLGLGATGAAALAQESATEAAADKLRAAHLKSVGSRAHKSFYPNDKWDLSSLPAYRPKPGLSGVIRIGGKYLTTGTVLSQWQKAFTALYPDVRFEVTDQDLESGLADIIQKRGYTWSELHAFQAKFGYYPLEIEMATGSYNVPGWTPAFAIFVNNDNPIRGLTIDQLDGMFGGPRRGGWKGTVWNPAAARGRDQNIRTWGQVGLTGAWKDREVVPSGRPLKYHIQLYFERKVFEGGSIWNENLQEFAHELQPDGTRALSSVSIVKSVQENLGGIAFADLASDMEGVKYIPIAREAGQPFVPLTLDTLRSREYPLFLEVFLYANRDPAKPMNPLVQEFLRFALSREGQQAIQNDGKWLPLTETVAAEQRRKLD</sequence>
<keyword evidence="5" id="KW-1185">Reference proteome</keyword>
<dbReference type="Proteomes" id="UP000266693">
    <property type="component" value="Unassembled WGS sequence"/>
</dbReference>
<dbReference type="Gene3D" id="3.40.190.10">
    <property type="entry name" value="Periplasmic binding protein-like II"/>
    <property type="match status" value="2"/>
</dbReference>
<organism evidence="4 5">
    <name type="scientific">Sphingomonas gilva</name>
    <dbReference type="NCBI Taxonomy" id="2305907"/>
    <lineage>
        <taxon>Bacteria</taxon>
        <taxon>Pseudomonadati</taxon>
        <taxon>Pseudomonadota</taxon>
        <taxon>Alphaproteobacteria</taxon>
        <taxon>Sphingomonadales</taxon>
        <taxon>Sphingomonadaceae</taxon>
        <taxon>Sphingomonas</taxon>
    </lineage>
</organism>
<dbReference type="Pfam" id="PF12849">
    <property type="entry name" value="PBP_like_2"/>
    <property type="match status" value="1"/>
</dbReference>
<proteinExistence type="predicted"/>
<evidence type="ECO:0000313" key="5">
    <source>
        <dbReference type="Proteomes" id="UP000266693"/>
    </source>
</evidence>
<dbReference type="InterPro" id="IPR050811">
    <property type="entry name" value="Phosphate_ABC_transporter"/>
</dbReference>
<protein>
    <submittedName>
        <fullName evidence="4">Phosphate ABC transporter substrate-binding protein</fullName>
    </submittedName>
</protein>
<dbReference type="PANTHER" id="PTHR30570:SF6">
    <property type="entry name" value="PHOSPHATE-BINDING PROTEIN PSTS"/>
    <property type="match status" value="1"/>
</dbReference>
<gene>
    <name evidence="4" type="ORF">D1610_06955</name>
</gene>
<name>A0A396RUT2_9SPHN</name>
<evidence type="ECO:0000256" key="1">
    <source>
        <dbReference type="ARBA" id="ARBA00022729"/>
    </source>
</evidence>
<reference evidence="4 5" key="1">
    <citation type="submission" date="2018-08" db="EMBL/GenBank/DDBJ databases">
        <title>The multiple taxonomic identification of Sphingomonas gilva.</title>
        <authorList>
            <person name="Zhu D."/>
            <person name="Zheng S."/>
        </authorList>
    </citation>
    <scope>NUCLEOTIDE SEQUENCE [LARGE SCALE GENOMIC DNA]</scope>
    <source>
        <strain evidence="4 5">ZDH117</strain>
    </source>
</reference>
<evidence type="ECO:0000256" key="2">
    <source>
        <dbReference type="SAM" id="SignalP"/>
    </source>
</evidence>
<dbReference type="EMBL" id="QWLV01000002">
    <property type="protein sequence ID" value="RHW18213.1"/>
    <property type="molecule type" value="Genomic_DNA"/>
</dbReference>
<dbReference type="OrthoDB" id="9790048at2"/>
<accession>A0A396RUT2</accession>
<evidence type="ECO:0000313" key="4">
    <source>
        <dbReference type="EMBL" id="RHW18213.1"/>
    </source>
</evidence>
<comment type="caution">
    <text evidence="4">The sequence shown here is derived from an EMBL/GenBank/DDBJ whole genome shotgun (WGS) entry which is preliminary data.</text>
</comment>
<dbReference type="AlphaFoldDB" id="A0A396RUT2"/>
<dbReference type="SUPFAM" id="SSF53850">
    <property type="entry name" value="Periplasmic binding protein-like II"/>
    <property type="match status" value="1"/>
</dbReference>
<feature type="chain" id="PRO_5017264517" evidence="2">
    <location>
        <begin position="33"/>
        <end position="391"/>
    </location>
</feature>
<evidence type="ECO:0000259" key="3">
    <source>
        <dbReference type="Pfam" id="PF12849"/>
    </source>
</evidence>
<dbReference type="PANTHER" id="PTHR30570">
    <property type="entry name" value="PERIPLASMIC PHOSPHATE BINDING COMPONENT OF PHOSPHATE ABC TRANSPORTER"/>
    <property type="match status" value="1"/>
</dbReference>
<feature type="signal peptide" evidence="2">
    <location>
        <begin position="1"/>
        <end position="32"/>
    </location>
</feature>
<keyword evidence="1 2" id="KW-0732">Signal</keyword>
<dbReference type="InterPro" id="IPR024370">
    <property type="entry name" value="PBP_domain"/>
</dbReference>